<proteinExistence type="predicted"/>
<evidence type="ECO:0000313" key="1">
    <source>
        <dbReference type="EMBL" id="KAF2627189.1"/>
    </source>
</evidence>
<dbReference type="EMBL" id="MU006718">
    <property type="protein sequence ID" value="KAF2627189.1"/>
    <property type="molecule type" value="Genomic_DNA"/>
</dbReference>
<comment type="caution">
    <text evidence="1">The sequence shown here is derived from an EMBL/GenBank/DDBJ whole genome shotgun (WGS) entry which is preliminary data.</text>
</comment>
<organism evidence="1 2">
    <name type="scientific">Macroventuria anomochaeta</name>
    <dbReference type="NCBI Taxonomy" id="301207"/>
    <lineage>
        <taxon>Eukaryota</taxon>
        <taxon>Fungi</taxon>
        <taxon>Dikarya</taxon>
        <taxon>Ascomycota</taxon>
        <taxon>Pezizomycotina</taxon>
        <taxon>Dothideomycetes</taxon>
        <taxon>Pleosporomycetidae</taxon>
        <taxon>Pleosporales</taxon>
        <taxon>Pleosporineae</taxon>
        <taxon>Didymellaceae</taxon>
        <taxon>Macroventuria</taxon>
    </lineage>
</organism>
<name>A0ACB6S1V6_9PLEO</name>
<gene>
    <name evidence="1" type="ORF">BU25DRAFT_342399</name>
</gene>
<protein>
    <submittedName>
        <fullName evidence="1">Uncharacterized protein</fullName>
    </submittedName>
</protein>
<sequence length="227" mass="25327">MCQYWKKCHTCTHLSDRPYIEMCRPGFLSNIVCQDIGEDPSPRRSHFPCWQCIKASARTESEEKRAQAHALATAAEIARDIATKGKIDMEKRAREERVRREAREKAERERVLEHKIKIEREKEMERAKKEGGPWVLAEAGSGKKKKGRGSVPASPASPGSPSILVGVTEKDAWKENGKTVWKENEKGVDASGRAGTWGPKKILSRKEGAAGTLSSRTDATNDMNAKK</sequence>
<dbReference type="Proteomes" id="UP000799754">
    <property type="component" value="Unassembled WGS sequence"/>
</dbReference>
<reference evidence="1" key="1">
    <citation type="journal article" date="2020" name="Stud. Mycol.">
        <title>101 Dothideomycetes genomes: a test case for predicting lifestyles and emergence of pathogens.</title>
        <authorList>
            <person name="Haridas S."/>
            <person name="Albert R."/>
            <person name="Binder M."/>
            <person name="Bloem J."/>
            <person name="Labutti K."/>
            <person name="Salamov A."/>
            <person name="Andreopoulos B."/>
            <person name="Baker S."/>
            <person name="Barry K."/>
            <person name="Bills G."/>
            <person name="Bluhm B."/>
            <person name="Cannon C."/>
            <person name="Castanera R."/>
            <person name="Culley D."/>
            <person name="Daum C."/>
            <person name="Ezra D."/>
            <person name="Gonzalez J."/>
            <person name="Henrissat B."/>
            <person name="Kuo A."/>
            <person name="Liang C."/>
            <person name="Lipzen A."/>
            <person name="Lutzoni F."/>
            <person name="Magnuson J."/>
            <person name="Mondo S."/>
            <person name="Nolan M."/>
            <person name="Ohm R."/>
            <person name="Pangilinan J."/>
            <person name="Park H.-J."/>
            <person name="Ramirez L."/>
            <person name="Alfaro M."/>
            <person name="Sun H."/>
            <person name="Tritt A."/>
            <person name="Yoshinaga Y."/>
            <person name="Zwiers L.-H."/>
            <person name="Turgeon B."/>
            <person name="Goodwin S."/>
            <person name="Spatafora J."/>
            <person name="Crous P."/>
            <person name="Grigoriev I."/>
        </authorList>
    </citation>
    <scope>NUCLEOTIDE SEQUENCE</scope>
    <source>
        <strain evidence="1">CBS 525.71</strain>
    </source>
</reference>
<keyword evidence="2" id="KW-1185">Reference proteome</keyword>
<accession>A0ACB6S1V6</accession>
<evidence type="ECO:0000313" key="2">
    <source>
        <dbReference type="Proteomes" id="UP000799754"/>
    </source>
</evidence>